<protein>
    <recommendedName>
        <fullName evidence="2">SRP9 domain-containing protein</fullName>
    </recommendedName>
</protein>
<feature type="region of interest" description="Disordered" evidence="1">
    <location>
        <begin position="38"/>
        <end position="94"/>
    </location>
</feature>
<dbReference type="EMBL" id="JAANER010000004">
    <property type="protein sequence ID" value="KAG9191427.1"/>
    <property type="molecule type" value="Genomic_DNA"/>
</dbReference>
<dbReference type="InterPro" id="IPR039432">
    <property type="entry name" value="SRP9_dom"/>
</dbReference>
<gene>
    <name evidence="3" type="ORF">G6011_09515</name>
</gene>
<feature type="compositionally biased region" description="Low complexity" evidence="1">
    <location>
        <begin position="148"/>
        <end position="158"/>
    </location>
</feature>
<reference evidence="3" key="1">
    <citation type="submission" date="2021-07" db="EMBL/GenBank/DDBJ databases">
        <title>Genome Resource of American Ginseng Black Spot Pathogen Alternaria panax.</title>
        <authorList>
            <person name="Qiu C."/>
            <person name="Wang W."/>
            <person name="Liu Z."/>
        </authorList>
    </citation>
    <scope>NUCLEOTIDE SEQUENCE</scope>
    <source>
        <strain evidence="3">BNCC115425</strain>
    </source>
</reference>
<dbReference type="PANTHER" id="PTHR12834:SF12">
    <property type="entry name" value="SIGNAL RECOGNITION PARTICLE 9 KDA PROTEIN"/>
    <property type="match status" value="1"/>
</dbReference>
<feature type="domain" description="SRP9" evidence="2">
    <location>
        <begin position="98"/>
        <end position="212"/>
    </location>
</feature>
<dbReference type="PANTHER" id="PTHR12834">
    <property type="entry name" value="SIGNAL RECOGNITION PARTICLE 9 KDA PROTEIN"/>
    <property type="match status" value="1"/>
</dbReference>
<dbReference type="GO" id="GO:0006614">
    <property type="term" value="P:SRP-dependent cotranslational protein targeting to membrane"/>
    <property type="evidence" value="ECO:0007669"/>
    <property type="project" value="InterPro"/>
</dbReference>
<feature type="region of interest" description="Disordered" evidence="1">
    <location>
        <begin position="131"/>
        <end position="169"/>
    </location>
</feature>
<feature type="region of interest" description="Disordered" evidence="1">
    <location>
        <begin position="219"/>
        <end position="264"/>
    </location>
</feature>
<evidence type="ECO:0000256" key="1">
    <source>
        <dbReference type="SAM" id="MobiDB-lite"/>
    </source>
</evidence>
<dbReference type="Pfam" id="PF05486">
    <property type="entry name" value="SRP9-21"/>
    <property type="match status" value="1"/>
</dbReference>
<dbReference type="Proteomes" id="UP001199106">
    <property type="component" value="Unassembled WGS sequence"/>
</dbReference>
<dbReference type="GO" id="GO:0005786">
    <property type="term" value="C:signal recognition particle, endoplasmic reticulum targeting"/>
    <property type="evidence" value="ECO:0007669"/>
    <property type="project" value="TreeGrafter"/>
</dbReference>
<organism evidence="3 4">
    <name type="scientific">Alternaria panax</name>
    <dbReference type="NCBI Taxonomy" id="48097"/>
    <lineage>
        <taxon>Eukaryota</taxon>
        <taxon>Fungi</taxon>
        <taxon>Dikarya</taxon>
        <taxon>Ascomycota</taxon>
        <taxon>Pezizomycotina</taxon>
        <taxon>Dothideomycetes</taxon>
        <taxon>Pleosporomycetidae</taxon>
        <taxon>Pleosporales</taxon>
        <taxon>Pleosporineae</taxon>
        <taxon>Pleosporaceae</taxon>
        <taxon>Alternaria</taxon>
        <taxon>Alternaria sect. Panax</taxon>
    </lineage>
</organism>
<evidence type="ECO:0000313" key="3">
    <source>
        <dbReference type="EMBL" id="KAG9191427.1"/>
    </source>
</evidence>
<accession>A0AAD4IB61</accession>
<keyword evidence="4" id="KW-1185">Reference proteome</keyword>
<dbReference type="AlphaFoldDB" id="A0AAD4IB61"/>
<proteinExistence type="predicted"/>
<sequence length="264" mass="28498">MFGLQVNRRGRGRFGGADIRPLKPLLPDMSVFRVSPFPGYLSRGAVPEYPGRSRDSSLARSSSARDPAKSCPPTEPTDHPQPHPSITPDTTSTMPYFDTSAEWYEQSSLLLKARPTTTRITSKYSVLKPTASKIKKRQKYEEKRAARAADATDNTQRATSPPPQPQNPEEVTVFFTLKTYDPESGTCLQYETNKGAEVGRLIGNLGRLGRHMAALPETAEDLSVPAGGERAATPQVDEGGDVKMGGVPAAGTGAGGKKKKKGKK</sequence>
<evidence type="ECO:0000259" key="2">
    <source>
        <dbReference type="Pfam" id="PF05486"/>
    </source>
</evidence>
<comment type="caution">
    <text evidence="3">The sequence shown here is derived from an EMBL/GenBank/DDBJ whole genome shotgun (WGS) entry which is preliminary data.</text>
</comment>
<dbReference type="InterPro" id="IPR039914">
    <property type="entry name" value="SRP9-like"/>
</dbReference>
<feature type="region of interest" description="Disordered" evidence="1">
    <location>
        <begin position="1"/>
        <end position="25"/>
    </location>
</feature>
<evidence type="ECO:0000313" key="4">
    <source>
        <dbReference type="Proteomes" id="UP001199106"/>
    </source>
</evidence>
<name>A0AAD4IB61_9PLEO</name>